<keyword evidence="1" id="KW-0472">Membrane</keyword>
<feature type="transmembrane region" description="Helical" evidence="1">
    <location>
        <begin position="36"/>
        <end position="56"/>
    </location>
</feature>
<organism evidence="2 3">
    <name type="scientific">Coptotermes formosanus</name>
    <name type="common">Formosan subterranean termite</name>
    <dbReference type="NCBI Taxonomy" id="36987"/>
    <lineage>
        <taxon>Eukaryota</taxon>
        <taxon>Metazoa</taxon>
        <taxon>Ecdysozoa</taxon>
        <taxon>Arthropoda</taxon>
        <taxon>Hexapoda</taxon>
        <taxon>Insecta</taxon>
        <taxon>Pterygota</taxon>
        <taxon>Neoptera</taxon>
        <taxon>Polyneoptera</taxon>
        <taxon>Dictyoptera</taxon>
        <taxon>Blattodea</taxon>
        <taxon>Blattoidea</taxon>
        <taxon>Termitoidae</taxon>
        <taxon>Rhinotermitidae</taxon>
        <taxon>Coptotermes</taxon>
    </lineage>
</organism>
<evidence type="ECO:0000313" key="2">
    <source>
        <dbReference type="EMBL" id="GFG29282.1"/>
    </source>
</evidence>
<accession>A0A6L2PDK7</accession>
<comment type="caution">
    <text evidence="2">The sequence shown here is derived from an EMBL/GenBank/DDBJ whole genome shotgun (WGS) entry which is preliminary data.</text>
</comment>
<evidence type="ECO:0000256" key="1">
    <source>
        <dbReference type="SAM" id="Phobius"/>
    </source>
</evidence>
<protein>
    <submittedName>
        <fullName evidence="2">Uncharacterized protein</fullName>
    </submittedName>
</protein>
<dbReference type="AlphaFoldDB" id="A0A6L2PDK7"/>
<proteinExistence type="predicted"/>
<reference evidence="3" key="1">
    <citation type="submission" date="2020-01" db="EMBL/GenBank/DDBJ databases">
        <title>Draft genome sequence of the Termite Coptotermes fromosanus.</title>
        <authorList>
            <person name="Itakura S."/>
            <person name="Yosikawa Y."/>
            <person name="Umezawa K."/>
        </authorList>
    </citation>
    <scope>NUCLEOTIDE SEQUENCE [LARGE SCALE GENOMIC DNA]</scope>
</reference>
<sequence>CMMGKVFSLNVVLLLVMIIISLYASLSVMNRKSVNAWMEFFLSLYCLLCAAVLYHFCNYAHDLSNIVGVVIRDELQLVTPSEVRDDVSQEVSSRKRAC</sequence>
<evidence type="ECO:0000313" key="3">
    <source>
        <dbReference type="Proteomes" id="UP000502823"/>
    </source>
</evidence>
<dbReference type="Proteomes" id="UP000502823">
    <property type="component" value="Unassembled WGS sequence"/>
</dbReference>
<dbReference type="InParanoid" id="A0A6L2PDK7"/>
<feature type="transmembrane region" description="Helical" evidence="1">
    <location>
        <begin position="6"/>
        <end position="24"/>
    </location>
</feature>
<name>A0A6L2PDK7_COPFO</name>
<keyword evidence="1" id="KW-1133">Transmembrane helix</keyword>
<feature type="non-terminal residue" evidence="2">
    <location>
        <position position="1"/>
    </location>
</feature>
<dbReference type="EMBL" id="BLKM01000124">
    <property type="protein sequence ID" value="GFG29282.1"/>
    <property type="molecule type" value="Genomic_DNA"/>
</dbReference>
<keyword evidence="1" id="KW-0812">Transmembrane</keyword>
<keyword evidence="3" id="KW-1185">Reference proteome</keyword>
<gene>
    <name evidence="2" type="ORF">Cfor_09485</name>
</gene>